<dbReference type="Gene3D" id="3.30.9.10">
    <property type="entry name" value="D-Amino Acid Oxidase, subunit A, domain 2"/>
    <property type="match status" value="1"/>
</dbReference>
<dbReference type="PANTHER" id="PTHR11985:SF35">
    <property type="entry name" value="ANAEROBIC GLYCEROL-3-PHOSPHATE DEHYDROGENASE SUBUNIT A"/>
    <property type="match status" value="1"/>
</dbReference>
<dbReference type="PANTHER" id="PTHR11985">
    <property type="entry name" value="GLYCEROL-3-PHOSPHATE DEHYDROGENASE"/>
    <property type="match status" value="1"/>
</dbReference>
<evidence type="ECO:0000259" key="6">
    <source>
        <dbReference type="Pfam" id="PF01266"/>
    </source>
</evidence>
<reference evidence="7 8" key="1">
    <citation type="submission" date="2018-12" db="EMBL/GenBank/DDBJ databases">
        <authorList>
            <consortium name="Pathogen Informatics"/>
        </authorList>
    </citation>
    <scope>NUCLEOTIDE SEQUENCE [LARGE SCALE GENOMIC DNA]</scope>
    <source>
        <strain evidence="7 8">NCTC8284</strain>
    </source>
</reference>
<dbReference type="Proteomes" id="UP000278733">
    <property type="component" value="Chromosome"/>
</dbReference>
<dbReference type="KEGG" id="rpne:NCTC8284_00035"/>
<dbReference type="AlphaFoldDB" id="A0A3S4U3Z3"/>
<dbReference type="STRING" id="758.GCA_000730685_01781"/>
<evidence type="ECO:0000256" key="4">
    <source>
        <dbReference type="ARBA" id="ARBA00022827"/>
    </source>
</evidence>
<gene>
    <name evidence="7" type="primary">glpA_2</name>
    <name evidence="7" type="ORF">NCTC8284_00035</name>
</gene>
<keyword evidence="3" id="KW-0285">Flavoprotein</keyword>
<dbReference type="Pfam" id="PF01266">
    <property type="entry name" value="DAO"/>
    <property type="match status" value="1"/>
</dbReference>
<comment type="cofactor">
    <cofactor evidence="1">
        <name>FAD</name>
        <dbReference type="ChEBI" id="CHEBI:57692"/>
    </cofactor>
</comment>
<evidence type="ECO:0000256" key="5">
    <source>
        <dbReference type="ARBA" id="ARBA00023002"/>
    </source>
</evidence>
<protein>
    <submittedName>
        <fullName evidence="7">Anaerobic glycerol-3-phosphate dehydrogenase subunit A</fullName>
        <ecNumber evidence="7">1.1.5.3</ecNumber>
    </submittedName>
</protein>
<dbReference type="EMBL" id="LR134405">
    <property type="protein sequence ID" value="VEH64913.1"/>
    <property type="molecule type" value="Genomic_DNA"/>
</dbReference>
<dbReference type="GO" id="GO:0004368">
    <property type="term" value="F:glycerol-3-phosphate dehydrogenase (quinone) activity"/>
    <property type="evidence" value="ECO:0007669"/>
    <property type="project" value="UniProtKB-EC"/>
</dbReference>
<dbReference type="PROSITE" id="PS00978">
    <property type="entry name" value="FAD_G3PDH_2"/>
    <property type="match status" value="1"/>
</dbReference>
<keyword evidence="4" id="KW-0274">FAD</keyword>
<sequence length="169" mass="18568">MVVNASGIWGQGIAEYADLKIKMFPAKGALLVMGHRINKMVINRCRKPADADILVPGDTICVIGTTSSRIPYDQIDNMEVTPEEVDILFREGEKLAPSLRHTRVLRAYAGVRPLVATDDDPSGRNVSRGIVLLDHAERDGLDGFITITGGKLMTYRLMAEWATNLVCKS</sequence>
<evidence type="ECO:0000313" key="7">
    <source>
        <dbReference type="EMBL" id="VEH64913.1"/>
    </source>
</evidence>
<organism evidence="7 8">
    <name type="scientific">Rodentibacter pneumotropicus</name>
    <dbReference type="NCBI Taxonomy" id="758"/>
    <lineage>
        <taxon>Bacteria</taxon>
        <taxon>Pseudomonadati</taxon>
        <taxon>Pseudomonadota</taxon>
        <taxon>Gammaproteobacteria</taxon>
        <taxon>Pasteurellales</taxon>
        <taxon>Pasteurellaceae</taxon>
        <taxon>Rodentibacter</taxon>
    </lineage>
</organism>
<dbReference type="InterPro" id="IPR006076">
    <property type="entry name" value="FAD-dep_OxRdtase"/>
</dbReference>
<name>A0A3S4U3Z3_9PAST</name>
<dbReference type="GO" id="GO:0046168">
    <property type="term" value="P:glycerol-3-phosphate catabolic process"/>
    <property type="evidence" value="ECO:0007669"/>
    <property type="project" value="TreeGrafter"/>
</dbReference>
<evidence type="ECO:0000313" key="8">
    <source>
        <dbReference type="Proteomes" id="UP000278733"/>
    </source>
</evidence>
<dbReference type="EC" id="1.1.5.3" evidence="7"/>
<proteinExistence type="inferred from homology"/>
<dbReference type="Gene3D" id="3.50.50.60">
    <property type="entry name" value="FAD/NAD(P)-binding domain"/>
    <property type="match status" value="1"/>
</dbReference>
<accession>A0A3S4U3Z3</accession>
<evidence type="ECO:0000256" key="1">
    <source>
        <dbReference type="ARBA" id="ARBA00001974"/>
    </source>
</evidence>
<comment type="similarity">
    <text evidence="2">Belongs to the FAD-dependent glycerol-3-phosphate dehydrogenase family.</text>
</comment>
<dbReference type="InterPro" id="IPR036188">
    <property type="entry name" value="FAD/NAD-bd_sf"/>
</dbReference>
<dbReference type="InterPro" id="IPR000447">
    <property type="entry name" value="G3P_DH_FAD-dep"/>
</dbReference>
<evidence type="ECO:0000256" key="2">
    <source>
        <dbReference type="ARBA" id="ARBA00007330"/>
    </source>
</evidence>
<evidence type="ECO:0000256" key="3">
    <source>
        <dbReference type="ARBA" id="ARBA00022630"/>
    </source>
</evidence>
<feature type="domain" description="FAD dependent oxidoreductase" evidence="6">
    <location>
        <begin position="2"/>
        <end position="156"/>
    </location>
</feature>
<dbReference type="SUPFAM" id="SSF54373">
    <property type="entry name" value="FAD-linked reductases, C-terminal domain"/>
    <property type="match status" value="1"/>
</dbReference>
<keyword evidence="5 7" id="KW-0560">Oxidoreductase</keyword>